<comment type="caution">
    <text evidence="1">The sequence shown here is derived from an EMBL/GenBank/DDBJ whole genome shotgun (WGS) entry which is preliminary data.</text>
</comment>
<organism evidence="1 2">
    <name type="scientific">Candidatus Methanogaster sp</name>
    <dbReference type="NCBI Taxonomy" id="3386292"/>
    <lineage>
        <taxon>Archaea</taxon>
        <taxon>Methanobacteriati</taxon>
        <taxon>Methanobacteriota</taxon>
        <taxon>Stenosarchaea group</taxon>
        <taxon>Methanomicrobia</taxon>
        <taxon>Methanosarcinales</taxon>
        <taxon>ANME-2 cluster</taxon>
        <taxon>Candidatus Methanogasteraceae</taxon>
        <taxon>Candidatus Methanogaster</taxon>
    </lineage>
</organism>
<evidence type="ECO:0000313" key="1">
    <source>
        <dbReference type="EMBL" id="PXF61618.1"/>
    </source>
</evidence>
<sequence length="317" mass="34037">MNRPERIVSIAIMGAGAIGSATGGMLARAGHRVTLVGRTPHISEISNNGLHITGIWGEHTVTDLRAVTSPPDEYQDVVFITVKSYDTDAAARDALPMIGPDTIVVSMQNGIGNVETLAGIVGKARTVGAMAIFGAAVPEPGSVEVTVIASETLVGEIDGRPTSRAMDIARMLDGAGIPTKPSDDIMREIWHKALYNIALNPLSAIFQATYGQIADNPDTRWLIREMISEAFLVAEAAGADLGMAAPDEYMERLWNRKLPPTRDHRSSMLQDIVSGKRTEIDYINGKVVELGREYGIPTPYNNAIVKIVRAKEVIGPA</sequence>
<reference evidence="1" key="1">
    <citation type="submission" date="2018-01" db="EMBL/GenBank/DDBJ databases">
        <authorList>
            <person name="Krukenberg V."/>
        </authorList>
    </citation>
    <scope>NUCLEOTIDE SEQUENCE</scope>
    <source>
        <strain evidence="1">E20ANME2</strain>
    </source>
</reference>
<dbReference type="Proteomes" id="UP000248329">
    <property type="component" value="Unassembled WGS sequence"/>
</dbReference>
<evidence type="ECO:0000313" key="2">
    <source>
        <dbReference type="Proteomes" id="UP000248329"/>
    </source>
</evidence>
<gene>
    <name evidence="1" type="ORF">C4B59_03455</name>
</gene>
<proteinExistence type="predicted"/>
<accession>A0AC61L5K5</accession>
<dbReference type="EMBL" id="PQXF01000004">
    <property type="protein sequence ID" value="PXF61618.1"/>
    <property type="molecule type" value="Genomic_DNA"/>
</dbReference>
<name>A0AC61L5K5_9EURY</name>
<protein>
    <submittedName>
        <fullName evidence="1">2-dehydropantoate 2-reductase</fullName>
    </submittedName>
</protein>